<gene>
    <name evidence="1" type="ORF">QIS74_07128</name>
</gene>
<organism evidence="1 2">
    <name type="scientific">Colletotrichum tabaci</name>
    <dbReference type="NCBI Taxonomy" id="1209068"/>
    <lineage>
        <taxon>Eukaryota</taxon>
        <taxon>Fungi</taxon>
        <taxon>Dikarya</taxon>
        <taxon>Ascomycota</taxon>
        <taxon>Pezizomycotina</taxon>
        <taxon>Sordariomycetes</taxon>
        <taxon>Hypocreomycetidae</taxon>
        <taxon>Glomerellales</taxon>
        <taxon>Glomerellaceae</taxon>
        <taxon>Colletotrichum</taxon>
        <taxon>Colletotrichum destructivum species complex</taxon>
    </lineage>
</organism>
<evidence type="ECO:0000313" key="1">
    <source>
        <dbReference type="EMBL" id="KAK6217014.1"/>
    </source>
</evidence>
<keyword evidence="2" id="KW-1185">Reference proteome</keyword>
<protein>
    <submittedName>
        <fullName evidence="1">Uncharacterized protein</fullName>
    </submittedName>
</protein>
<comment type="caution">
    <text evidence="1">The sequence shown here is derived from an EMBL/GenBank/DDBJ whole genome shotgun (WGS) entry which is preliminary data.</text>
</comment>
<reference evidence="1 2" key="1">
    <citation type="submission" date="2023-04" db="EMBL/GenBank/DDBJ databases">
        <title>Colletotrichum tabacum stain YC1 causing leaf anthracnose on Nicotiana tabacum(L.) cv.</title>
        <authorList>
            <person name="Ji Z."/>
            <person name="Wang M."/>
            <person name="Zhang J."/>
            <person name="Wang N."/>
            <person name="Zhou Z."/>
        </authorList>
    </citation>
    <scope>NUCLEOTIDE SEQUENCE [LARGE SCALE GENOMIC DNA]</scope>
    <source>
        <strain evidence="1 2">YC1</strain>
    </source>
</reference>
<dbReference type="Proteomes" id="UP001327957">
    <property type="component" value="Unassembled WGS sequence"/>
</dbReference>
<accession>A0AAV9TAZ5</accession>
<sequence>MEESYTRPVNLQHSFQDEIIGKGYKSSRSKRIFLRKGFTFDSGPIFPATRDGEQSHLFFLAAIFGDQEPSGDVAVLSQIAHGFLVRTFYTLIDRADLYGALRGHVVFYDTVASEIAAEGEFNGPLLKVLEDTYVSARRRFQRVESNAENDLVTVVDAWIRIKDTLANLPALRTISLSARINEVDDLTSQLESATLVSSNPAVWPPVHFNHSEVAILSSKSLRSLLYGKTPETPGAMPALPTKSSVPTETRGFLCSLALTHYKANKSSWRLLLTPVAQMKNHERCLWTKATGGESQACFSLNIFLTKAMEALRSGKFISIALATPWFGRTWGSIHPATDATGVQFTAQQVWSSACPRLGFAIALHKHDNGVELIIFDPIARYTHIKEDPVVKANLSWIFAFRQSIRDNTDEVLRAVGAHMTRVWYGGKMGMDVGGSDGVQIASEWVRQLVVGAGDEDQDPLNVSDNVWAQWGFEKVQV</sequence>
<dbReference type="AlphaFoldDB" id="A0AAV9TAZ5"/>
<dbReference type="EMBL" id="JASAOK010000039">
    <property type="protein sequence ID" value="KAK6217014.1"/>
    <property type="molecule type" value="Genomic_DNA"/>
</dbReference>
<evidence type="ECO:0000313" key="2">
    <source>
        <dbReference type="Proteomes" id="UP001327957"/>
    </source>
</evidence>
<proteinExistence type="predicted"/>
<name>A0AAV9TAZ5_9PEZI</name>